<reference evidence="4" key="1">
    <citation type="journal article" date="2015" name="BMC Genomics">
        <title>Genomic and transcriptomic analysis of the endophytic fungus Pestalotiopsis fici reveals its lifestyle and high potential for synthesis of natural products.</title>
        <authorList>
            <person name="Wang X."/>
            <person name="Zhang X."/>
            <person name="Liu L."/>
            <person name="Xiang M."/>
            <person name="Wang W."/>
            <person name="Sun X."/>
            <person name="Che Y."/>
            <person name="Guo L."/>
            <person name="Liu G."/>
            <person name="Guo L."/>
            <person name="Wang C."/>
            <person name="Yin W.B."/>
            <person name="Stadler M."/>
            <person name="Zhang X."/>
            <person name="Liu X."/>
        </authorList>
    </citation>
    <scope>NUCLEOTIDE SEQUENCE [LARGE SCALE GENOMIC DNA]</scope>
    <source>
        <strain evidence="4">W106-1 / CGMCC3.15140</strain>
    </source>
</reference>
<keyword evidence="4" id="KW-1185">Reference proteome</keyword>
<feature type="transmembrane region" description="Helical" evidence="2">
    <location>
        <begin position="103"/>
        <end position="124"/>
    </location>
</feature>
<feature type="region of interest" description="Disordered" evidence="1">
    <location>
        <begin position="228"/>
        <end position="272"/>
    </location>
</feature>
<sequence length="332" mass="37121">MNTDLVEKGLGTHSSSPVGKDQFAFFKSLVLWSTAWAVDSFFVQMISMHAMFRLYDRSINSALGWTCISFSILWFGMQLFSLTGEFPGTTVANLQRCASVENGIYITTLFWKNMSYGLALLLPLTHMSEYLKNGSWAIFHSSLLVWFGCLVFSLVAFLEIMEWPNWCDMTFTSYQFVIWGTTDLYVSLIFAILIPLQILVKHRRDETCPNHDPEKACTCDTPCNDRSSGDDGTLPQLVPPTQPQPQPQPQPQTPEESGKTQDTDSGFESASTVTEPWAQVGWAMSTYPIPSVHLTDVDETSGACTEGCSSSSFHACSYNNGPFYPQASNVYW</sequence>
<feature type="transmembrane region" description="Helical" evidence="2">
    <location>
        <begin position="176"/>
        <end position="196"/>
    </location>
</feature>
<dbReference type="RefSeq" id="XP_007835869.1">
    <property type="nucleotide sequence ID" value="XM_007837678.1"/>
</dbReference>
<dbReference type="Proteomes" id="UP000030651">
    <property type="component" value="Unassembled WGS sequence"/>
</dbReference>
<keyword evidence="2" id="KW-0472">Membrane</keyword>
<feature type="transmembrane region" description="Helical" evidence="2">
    <location>
        <begin position="136"/>
        <end position="156"/>
    </location>
</feature>
<feature type="transmembrane region" description="Helical" evidence="2">
    <location>
        <begin position="62"/>
        <end position="83"/>
    </location>
</feature>
<gene>
    <name evidence="3" type="ORF">PFICI_09097</name>
</gene>
<evidence type="ECO:0000313" key="4">
    <source>
        <dbReference type="Proteomes" id="UP000030651"/>
    </source>
</evidence>
<dbReference type="InParanoid" id="W3WZQ7"/>
<evidence type="ECO:0000313" key="3">
    <source>
        <dbReference type="EMBL" id="ETS79244.1"/>
    </source>
</evidence>
<dbReference type="OrthoDB" id="10607058at2759"/>
<name>W3WZQ7_PESFW</name>
<feature type="compositionally biased region" description="Polar residues" evidence="1">
    <location>
        <begin position="263"/>
        <end position="272"/>
    </location>
</feature>
<keyword evidence="2" id="KW-1133">Transmembrane helix</keyword>
<proteinExistence type="predicted"/>
<dbReference type="AlphaFoldDB" id="W3WZQ7"/>
<evidence type="ECO:0000256" key="1">
    <source>
        <dbReference type="SAM" id="MobiDB-lite"/>
    </source>
</evidence>
<dbReference type="GeneID" id="19274110"/>
<keyword evidence="2" id="KW-0812">Transmembrane</keyword>
<feature type="compositionally biased region" description="Pro residues" evidence="1">
    <location>
        <begin position="237"/>
        <end position="252"/>
    </location>
</feature>
<protein>
    <submittedName>
        <fullName evidence="3">Uncharacterized protein</fullName>
    </submittedName>
</protein>
<organism evidence="3 4">
    <name type="scientific">Pestalotiopsis fici (strain W106-1 / CGMCC3.15140)</name>
    <dbReference type="NCBI Taxonomy" id="1229662"/>
    <lineage>
        <taxon>Eukaryota</taxon>
        <taxon>Fungi</taxon>
        <taxon>Dikarya</taxon>
        <taxon>Ascomycota</taxon>
        <taxon>Pezizomycotina</taxon>
        <taxon>Sordariomycetes</taxon>
        <taxon>Xylariomycetidae</taxon>
        <taxon>Amphisphaeriales</taxon>
        <taxon>Sporocadaceae</taxon>
        <taxon>Pestalotiopsis</taxon>
    </lineage>
</organism>
<dbReference type="EMBL" id="KI912114">
    <property type="protein sequence ID" value="ETS79244.1"/>
    <property type="molecule type" value="Genomic_DNA"/>
</dbReference>
<dbReference type="HOGENOM" id="CLU_837047_0_0_1"/>
<feature type="transmembrane region" description="Helical" evidence="2">
    <location>
        <begin position="29"/>
        <end position="50"/>
    </location>
</feature>
<evidence type="ECO:0000256" key="2">
    <source>
        <dbReference type="SAM" id="Phobius"/>
    </source>
</evidence>
<dbReference type="KEGG" id="pfy:PFICI_09097"/>
<accession>W3WZQ7</accession>